<name>A0A2N9GW29_FAGSY</name>
<evidence type="ECO:0000259" key="2">
    <source>
        <dbReference type="PROSITE" id="PS50878"/>
    </source>
</evidence>
<dbReference type="InterPro" id="IPR002156">
    <property type="entry name" value="RNaseH_domain"/>
</dbReference>
<dbReference type="PROSITE" id="PS50878">
    <property type="entry name" value="RT_POL"/>
    <property type="match status" value="1"/>
</dbReference>
<dbReference type="CDD" id="cd01650">
    <property type="entry name" value="RT_nLTR_like"/>
    <property type="match status" value="1"/>
</dbReference>
<accession>A0A2N9GW29</accession>
<proteinExistence type="predicted"/>
<gene>
    <name evidence="3" type="ORF">FSB_LOCUS31501</name>
</gene>
<dbReference type="Pfam" id="PF03372">
    <property type="entry name" value="Exo_endo_phos"/>
    <property type="match status" value="1"/>
</dbReference>
<feature type="region of interest" description="Disordered" evidence="1">
    <location>
        <begin position="44"/>
        <end position="110"/>
    </location>
</feature>
<feature type="domain" description="Reverse transcriptase" evidence="2">
    <location>
        <begin position="557"/>
        <end position="838"/>
    </location>
</feature>
<dbReference type="GO" id="GO:0004523">
    <property type="term" value="F:RNA-DNA hybrid ribonuclease activity"/>
    <property type="evidence" value="ECO:0007669"/>
    <property type="project" value="InterPro"/>
</dbReference>
<feature type="region of interest" description="Disordered" evidence="1">
    <location>
        <begin position="1"/>
        <end position="23"/>
    </location>
</feature>
<evidence type="ECO:0000313" key="3">
    <source>
        <dbReference type="EMBL" id="SPD03619.1"/>
    </source>
</evidence>
<feature type="compositionally biased region" description="Basic and acidic residues" evidence="1">
    <location>
        <begin position="68"/>
        <end position="90"/>
    </location>
</feature>
<sequence>MGPSNFIHSSDLGNGPNSSTISNSSWAKINLGCKLADMAQASEVSFGPCGPHSSEVSTGPNGHKSGKRKPEILDYDTEAHPPKKPKEDLNIIKPKPMRRQSTEQRVTRNSSIKILARAKGRNLKLERQRKIGADTGKQVMIEEKLGVVAESPTIQMAEGIGRAPTARSLKALVRDEGPDVLFLAETKVSSPRLEKLKVGMGFSNFFCVDSEGKARGLAIFWKLGVELEVVFSNSHIIAALVYSDPPDNVWLLLAVYGLPYFSKRKKFWNLMEDLISRFDGSWLMIGDLNSVSKCSEKKGGSNSAINSSRSFHHFVSEVGAIDLGHLLAHNSDHNPIILDTHLDLSKGVKSFRFEATWTRDDSSSDVVSQAWSIQVDGSHHYRLAKKFQKVQKDFKVWNRTVFGLTRARIRDLEERLKLIQEMDPSQENLSTEAALQLEINEWLEREEVKWRQKSRELWLKEGDRNSKFFHLSTLVRRRKNYITEIQLVSGRWIHSRDDIADYFTLKFSNVFHSSLPQIPSDMEGLLESKVSDSENALLSRVPDADKVKKVVIAAVQSFFQDGWLLSQMNHTYITLIPKRQAASNFNQFRPISLCNFYYKIISKILVLRLRPILPKLIDPAQVAFVPDRWIAENVVLAQEVVHTFHNMKRKKGSVGFKLDFKKAYDSLEWDFILAVMRAVGFDQKVVDLIHQCISTVQFTLLLNGTKSSSFTPARGLRQGDPLSPYLFIMCADVLARLINREVARGSIKGVKLGLGAAAISKLFYADDVLLFCGAKISEVDVLMNCIDKYCLWSGQSISIEKSGIFVSKGVHRNFIAHVKNQWGFRQLSQGVKYLGVPLFLSRNKSKDFAYVKEKLEARANGWKSKSLSWMGRATLIKAVAQSSPLYTMSTCKLPKKLCNDMDGVLRKFWWSPKKSGNKCYSPMAWKELCQPLSVGGLGFRSFESFNEAMIAKLAWWVLSGAKVLVARGACKLVGSGDSILVWSDPWVPGLSNFKPLPKASLEEIPCLDVSQLMNHAKSDWNLGILNSLFDKDTIQAIQNIPKWNINQMDKWIWVKSSNGEFSVKSVFKEQESCPPKSLFAARALWMGIIGIRTDYFQLASASDLVEVVVFPNVEVVDDLLNSDIFTLKGTLILDLLWKTRNSKVYDERPVEIGGIMNSFKSLWSDHSSILKVPGSISHISLGAEGWTRPNCGVIKINCDAAVGSLFSSIAVVARDWRGKLVFTLSKKVNTIIPLQAEAEAILWAGQLSVSHGFSNVIIESDCKACVDVVNALRELSMVDTICYGCCC</sequence>
<dbReference type="EMBL" id="OIVN01002437">
    <property type="protein sequence ID" value="SPD03619.1"/>
    <property type="molecule type" value="Genomic_DNA"/>
</dbReference>
<evidence type="ECO:0000256" key="1">
    <source>
        <dbReference type="SAM" id="MobiDB-lite"/>
    </source>
</evidence>
<dbReference type="InterPro" id="IPR043502">
    <property type="entry name" value="DNA/RNA_pol_sf"/>
</dbReference>
<dbReference type="Pfam" id="PF13456">
    <property type="entry name" value="RVT_3"/>
    <property type="match status" value="1"/>
</dbReference>
<dbReference type="SUPFAM" id="SSF56219">
    <property type="entry name" value="DNase I-like"/>
    <property type="match status" value="1"/>
</dbReference>
<dbReference type="InterPro" id="IPR000477">
    <property type="entry name" value="RT_dom"/>
</dbReference>
<organism evidence="3">
    <name type="scientific">Fagus sylvatica</name>
    <name type="common">Beechnut</name>
    <dbReference type="NCBI Taxonomy" id="28930"/>
    <lineage>
        <taxon>Eukaryota</taxon>
        <taxon>Viridiplantae</taxon>
        <taxon>Streptophyta</taxon>
        <taxon>Embryophyta</taxon>
        <taxon>Tracheophyta</taxon>
        <taxon>Spermatophyta</taxon>
        <taxon>Magnoliopsida</taxon>
        <taxon>eudicotyledons</taxon>
        <taxon>Gunneridae</taxon>
        <taxon>Pentapetalae</taxon>
        <taxon>rosids</taxon>
        <taxon>fabids</taxon>
        <taxon>Fagales</taxon>
        <taxon>Fagaceae</taxon>
        <taxon>Fagus</taxon>
    </lineage>
</organism>
<dbReference type="InterPro" id="IPR044730">
    <property type="entry name" value="RNase_H-like_dom_plant"/>
</dbReference>
<dbReference type="InterPro" id="IPR005135">
    <property type="entry name" value="Endo/exonuclease/phosphatase"/>
</dbReference>
<dbReference type="GO" id="GO:0003676">
    <property type="term" value="F:nucleic acid binding"/>
    <property type="evidence" value="ECO:0007669"/>
    <property type="project" value="InterPro"/>
</dbReference>
<dbReference type="PANTHER" id="PTHR33116:SF86">
    <property type="entry name" value="REVERSE TRANSCRIPTASE DOMAIN-CONTAINING PROTEIN"/>
    <property type="match status" value="1"/>
</dbReference>
<dbReference type="InterPro" id="IPR036691">
    <property type="entry name" value="Endo/exonu/phosph_ase_sf"/>
</dbReference>
<dbReference type="SUPFAM" id="SSF56672">
    <property type="entry name" value="DNA/RNA polymerases"/>
    <property type="match status" value="1"/>
</dbReference>
<dbReference type="Pfam" id="PF00078">
    <property type="entry name" value="RVT_1"/>
    <property type="match status" value="1"/>
</dbReference>
<dbReference type="Gene3D" id="3.60.10.10">
    <property type="entry name" value="Endonuclease/exonuclease/phosphatase"/>
    <property type="match status" value="1"/>
</dbReference>
<protein>
    <recommendedName>
        <fullName evidence="2">Reverse transcriptase domain-containing protein</fullName>
    </recommendedName>
</protein>
<dbReference type="PANTHER" id="PTHR33116">
    <property type="entry name" value="REVERSE TRANSCRIPTASE ZINC-BINDING DOMAIN-CONTAINING PROTEIN-RELATED-RELATED"/>
    <property type="match status" value="1"/>
</dbReference>
<dbReference type="CDD" id="cd06222">
    <property type="entry name" value="RNase_H_like"/>
    <property type="match status" value="1"/>
</dbReference>
<reference evidence="3" key="1">
    <citation type="submission" date="2018-02" db="EMBL/GenBank/DDBJ databases">
        <authorList>
            <person name="Cohen D.B."/>
            <person name="Kent A.D."/>
        </authorList>
    </citation>
    <scope>NUCLEOTIDE SEQUENCE</scope>
</reference>